<dbReference type="Proteomes" id="UP000179037">
    <property type="component" value="Unassembled WGS sequence"/>
</dbReference>
<reference evidence="2 3" key="1">
    <citation type="journal article" date="2016" name="Nat. Commun.">
        <title>Thousands of microbial genomes shed light on interconnected biogeochemical processes in an aquifer system.</title>
        <authorList>
            <person name="Anantharaman K."/>
            <person name="Brown C.T."/>
            <person name="Hug L.A."/>
            <person name="Sharon I."/>
            <person name="Castelle C.J."/>
            <person name="Probst A.J."/>
            <person name="Thomas B.C."/>
            <person name="Singh A."/>
            <person name="Wilkins M.J."/>
            <person name="Karaoz U."/>
            <person name="Brodie E.L."/>
            <person name="Williams K.H."/>
            <person name="Hubbard S.S."/>
            <person name="Banfield J.F."/>
        </authorList>
    </citation>
    <scope>NUCLEOTIDE SEQUENCE [LARGE SCALE GENOMIC DNA]</scope>
</reference>
<dbReference type="SUPFAM" id="SSF81301">
    <property type="entry name" value="Nucleotidyltransferase"/>
    <property type="match status" value="1"/>
</dbReference>
<name>A0A1F6U3N2_9PROT</name>
<comment type="caution">
    <text evidence="2">The sequence shown here is derived from an EMBL/GenBank/DDBJ whole genome shotgun (WGS) entry which is preliminary data.</text>
</comment>
<accession>A0A1F6U3N2</accession>
<sequence>MTERQELAPLISALADLARWFEAANIRGIVVGGVAASLIGRPRLTHDVDALVMADESRWQDLLERGAPFGFRPRLTDALAFAARTRALLMRHEPTGVDVDIMFGALRFEEEAVAHRSFVSVAGVALPLPTPEDLIVMKAVAHRPRDLTDIEAILDVHPGLDVERVRRWVREFARAAAMPEIWDDLQRLLKDREERRD</sequence>
<dbReference type="EMBL" id="MFTC01000028">
    <property type="protein sequence ID" value="OGI51981.1"/>
    <property type="molecule type" value="Genomic_DNA"/>
</dbReference>
<dbReference type="AlphaFoldDB" id="A0A1F6U3N2"/>
<gene>
    <name evidence="2" type="ORF">A3A87_08155</name>
</gene>
<dbReference type="STRING" id="1817768.A3A87_08155"/>
<evidence type="ECO:0000313" key="3">
    <source>
        <dbReference type="Proteomes" id="UP000179037"/>
    </source>
</evidence>
<protein>
    <recommendedName>
        <fullName evidence="1">DUF6036 domain-containing protein</fullName>
    </recommendedName>
</protein>
<organism evidence="2 3">
    <name type="scientific">Candidatus Muproteobacteria bacterium RIFCSPLOWO2_01_FULL_60_18</name>
    <dbReference type="NCBI Taxonomy" id="1817768"/>
    <lineage>
        <taxon>Bacteria</taxon>
        <taxon>Pseudomonadati</taxon>
        <taxon>Pseudomonadota</taxon>
        <taxon>Candidatus Muproteobacteria</taxon>
    </lineage>
</organism>
<evidence type="ECO:0000313" key="2">
    <source>
        <dbReference type="EMBL" id="OGI51981.1"/>
    </source>
</evidence>
<proteinExistence type="predicted"/>
<dbReference type="InterPro" id="IPR045792">
    <property type="entry name" value="DUF6036"/>
</dbReference>
<feature type="domain" description="DUF6036" evidence="1">
    <location>
        <begin position="26"/>
        <end position="170"/>
    </location>
</feature>
<dbReference type="InterPro" id="IPR043519">
    <property type="entry name" value="NT_sf"/>
</dbReference>
<dbReference type="Gene3D" id="3.30.460.40">
    <property type="match status" value="1"/>
</dbReference>
<evidence type="ECO:0000259" key="1">
    <source>
        <dbReference type="Pfam" id="PF19502"/>
    </source>
</evidence>
<dbReference type="Pfam" id="PF19502">
    <property type="entry name" value="DUF6036"/>
    <property type="match status" value="1"/>
</dbReference>